<dbReference type="AlphaFoldDB" id="A0A6P1BRX1"/>
<keyword evidence="1" id="KW-0812">Transmembrane</keyword>
<name>A0A6P1BRX1_9BRAD</name>
<dbReference type="EMBL" id="VKHP01000216">
    <property type="protein sequence ID" value="NEV01089.1"/>
    <property type="molecule type" value="Genomic_DNA"/>
</dbReference>
<organism evidence="2 3">
    <name type="scientific">Bradyrhizobium uaiense</name>
    <dbReference type="NCBI Taxonomy" id="2594946"/>
    <lineage>
        <taxon>Bacteria</taxon>
        <taxon>Pseudomonadati</taxon>
        <taxon>Pseudomonadota</taxon>
        <taxon>Alphaproteobacteria</taxon>
        <taxon>Hyphomicrobiales</taxon>
        <taxon>Nitrobacteraceae</taxon>
        <taxon>Bradyrhizobium</taxon>
    </lineage>
</organism>
<dbReference type="Proteomes" id="UP000468531">
    <property type="component" value="Unassembled WGS sequence"/>
</dbReference>
<keyword evidence="1" id="KW-0472">Membrane</keyword>
<evidence type="ECO:0000313" key="2">
    <source>
        <dbReference type="EMBL" id="NEV01089.1"/>
    </source>
</evidence>
<keyword evidence="1" id="KW-1133">Transmembrane helix</keyword>
<gene>
    <name evidence="2" type="ORF">FNJ47_36180</name>
</gene>
<reference evidence="2 3" key="1">
    <citation type="journal article" date="2020" name="Arch. Microbiol.">
        <title>Bradyrhizobium uaiense sp. nov., a new highly efficient cowpea symbiont.</title>
        <authorList>
            <person name="Cabral Michel D."/>
            <person name="Azarias Guimaraes A."/>
            <person name="Martins da Costa E."/>
            <person name="Soares de Carvalho T."/>
            <person name="Balsanelli E."/>
            <person name="Willems A."/>
            <person name="Maltempi de Souza E."/>
            <person name="de Souza Moreira F.M."/>
        </authorList>
    </citation>
    <scope>NUCLEOTIDE SEQUENCE [LARGE SCALE GENOMIC DNA]</scope>
    <source>
        <strain evidence="2 3">UFLA 03-164</strain>
    </source>
</reference>
<protein>
    <submittedName>
        <fullName evidence="2">Uncharacterized protein</fullName>
    </submittedName>
</protein>
<feature type="transmembrane region" description="Helical" evidence="1">
    <location>
        <begin position="54"/>
        <end position="72"/>
    </location>
</feature>
<evidence type="ECO:0000313" key="3">
    <source>
        <dbReference type="Proteomes" id="UP000468531"/>
    </source>
</evidence>
<sequence>MKNLLSNAFKCSAGGGGSLTVAAALGGWSGGGWRGGGWHGGGWRGGYYRRGWGWGYPFAAAAVGFGLGYGAYDYYDGYYGNPYYAGYGYDDGYGYGDGGCYVVRRRMLTPYGWQIRPVQVCN</sequence>
<comment type="caution">
    <text evidence="2">The sequence shown here is derived from an EMBL/GenBank/DDBJ whole genome shotgun (WGS) entry which is preliminary data.</text>
</comment>
<accession>A0A6P1BRX1</accession>
<keyword evidence="3" id="KW-1185">Reference proteome</keyword>
<evidence type="ECO:0000256" key="1">
    <source>
        <dbReference type="SAM" id="Phobius"/>
    </source>
</evidence>
<proteinExistence type="predicted"/>